<dbReference type="SUPFAM" id="SSF57667">
    <property type="entry name" value="beta-beta-alpha zinc fingers"/>
    <property type="match status" value="4"/>
</dbReference>
<dbReference type="FunFam" id="3.30.160.60:FF:000110">
    <property type="entry name" value="Zinc finger protein-like"/>
    <property type="match status" value="1"/>
</dbReference>
<evidence type="ECO:0000256" key="5">
    <source>
        <dbReference type="ARBA" id="ARBA00022833"/>
    </source>
</evidence>
<feature type="compositionally biased region" description="Basic and acidic residues" evidence="8">
    <location>
        <begin position="290"/>
        <end position="302"/>
    </location>
</feature>
<dbReference type="GO" id="GO:0000981">
    <property type="term" value="F:DNA-binding transcription factor activity, RNA polymerase II-specific"/>
    <property type="evidence" value="ECO:0007669"/>
    <property type="project" value="TreeGrafter"/>
</dbReference>
<keyword evidence="4" id="KW-0863">Zinc-finger</keyword>
<keyword evidence="10" id="KW-1185">Reference proteome</keyword>
<dbReference type="AlphaFoldDB" id="A0A182Y964"/>
<evidence type="ECO:0000313" key="9">
    <source>
        <dbReference type="EnsemblMetazoa" id="ASTEI05000-PA"/>
    </source>
</evidence>
<dbReference type="InterPro" id="IPR012934">
    <property type="entry name" value="Znf_AD"/>
</dbReference>
<evidence type="ECO:0000256" key="2">
    <source>
        <dbReference type="ARBA" id="ARBA00022723"/>
    </source>
</evidence>
<keyword evidence="6" id="KW-0238">DNA-binding</keyword>
<dbReference type="InterPro" id="IPR013087">
    <property type="entry name" value="Znf_C2H2_type"/>
</dbReference>
<dbReference type="EnsemblMetazoa" id="ASTEI05000-RA">
    <property type="protein sequence ID" value="ASTEI05000-PA"/>
    <property type="gene ID" value="ASTEI05000"/>
</dbReference>
<organism evidence="9 10">
    <name type="scientific">Anopheles stephensi</name>
    <name type="common">Indo-Pakistan malaria mosquito</name>
    <dbReference type="NCBI Taxonomy" id="30069"/>
    <lineage>
        <taxon>Eukaryota</taxon>
        <taxon>Metazoa</taxon>
        <taxon>Ecdysozoa</taxon>
        <taxon>Arthropoda</taxon>
        <taxon>Hexapoda</taxon>
        <taxon>Insecta</taxon>
        <taxon>Pterygota</taxon>
        <taxon>Neoptera</taxon>
        <taxon>Endopterygota</taxon>
        <taxon>Diptera</taxon>
        <taxon>Nematocera</taxon>
        <taxon>Culicoidea</taxon>
        <taxon>Culicidae</taxon>
        <taxon>Anophelinae</taxon>
        <taxon>Anopheles</taxon>
    </lineage>
</organism>
<dbReference type="SMART" id="SM00355">
    <property type="entry name" value="ZnF_C2H2"/>
    <property type="match status" value="8"/>
</dbReference>
<dbReference type="FunFam" id="3.30.160.60:FF:000478">
    <property type="entry name" value="Zinc finger protein 133"/>
    <property type="match status" value="1"/>
</dbReference>
<evidence type="ECO:0000256" key="6">
    <source>
        <dbReference type="ARBA" id="ARBA00023125"/>
    </source>
</evidence>
<dbReference type="PROSITE" id="PS51915">
    <property type="entry name" value="ZAD"/>
    <property type="match status" value="1"/>
</dbReference>
<dbReference type="SMART" id="SM00868">
    <property type="entry name" value="zf-AD"/>
    <property type="match status" value="1"/>
</dbReference>
<evidence type="ECO:0000313" key="10">
    <source>
        <dbReference type="Proteomes" id="UP000076408"/>
    </source>
</evidence>
<feature type="compositionally biased region" description="Polar residues" evidence="8">
    <location>
        <begin position="140"/>
        <end position="157"/>
    </location>
</feature>
<reference evidence="10" key="1">
    <citation type="journal article" date="2014" name="Genome Biol.">
        <title>Genome analysis of a major urban malaria vector mosquito, Anopheles stephensi.</title>
        <authorList>
            <person name="Jiang X."/>
            <person name="Peery A."/>
            <person name="Hall A.B."/>
            <person name="Sharma A."/>
            <person name="Chen X.G."/>
            <person name="Waterhouse R.M."/>
            <person name="Komissarov A."/>
            <person name="Riehle M.M."/>
            <person name="Shouche Y."/>
            <person name="Sharakhova M.V."/>
            <person name="Lawson D."/>
            <person name="Pakpour N."/>
            <person name="Arensburger P."/>
            <person name="Davidson V.L."/>
            <person name="Eiglmeier K."/>
            <person name="Emrich S."/>
            <person name="George P."/>
            <person name="Kennedy R.C."/>
            <person name="Mane S.P."/>
            <person name="Maslen G."/>
            <person name="Oringanje C."/>
            <person name="Qi Y."/>
            <person name="Settlage R."/>
            <person name="Tojo M."/>
            <person name="Tubio J.M."/>
            <person name="Unger M.F."/>
            <person name="Wang B."/>
            <person name="Vernick K.D."/>
            <person name="Ribeiro J.M."/>
            <person name="James A.A."/>
            <person name="Michel K."/>
            <person name="Riehle M.A."/>
            <person name="Luckhart S."/>
            <person name="Sharakhov I.V."/>
            <person name="Tu Z."/>
        </authorList>
    </citation>
    <scope>NUCLEOTIDE SEQUENCE [LARGE SCALE GENOMIC DNA]</scope>
    <source>
        <strain evidence="10">Indian</strain>
    </source>
</reference>
<dbReference type="GO" id="GO:0008270">
    <property type="term" value="F:zinc ion binding"/>
    <property type="evidence" value="ECO:0007669"/>
    <property type="project" value="UniProtKB-UniRule"/>
</dbReference>
<dbReference type="PANTHER" id="PTHR24394:SF29">
    <property type="entry name" value="MYONEURIN"/>
    <property type="match status" value="1"/>
</dbReference>
<dbReference type="VEuPathDB" id="VectorBase:ASTEI05000"/>
<protein>
    <submittedName>
        <fullName evidence="9">Uncharacterized protein</fullName>
    </submittedName>
</protein>
<sequence length="507" mass="57100">MVENSVTIDFESVCRFCLTNAGVFQSIFDHEIVDIAAIVKTITNLEVSKDDPFSKVACNSCIDIVRCIVDFRDKCISSFHESEQKLLALEEASLAKELQLHVEFIKCDSPGDSGCNSYEQEGAITNLTDTDNEDEDAPANTETQSISEETAKNTLSKSTSNSEEVENTTTCTECGECVSGGKQMLTYHMKSDHADDGGLPKIRQCFFCPKAYSSYQLLKYHLNFHPQKLWQCPQCDKRIHNKASFIDHLRIHANERYYVCKECGKQFTALKYLSTHSRVHKRNTANASSKSKDVKGSVKDTPLESFSQPEPLASPIQSTTLLEKLAEQEPETNLAHVDSLHSQDQKVNHLQNGTETYQSGMYECEVCGKKLKTKSNYTNHRKMHDRKETKAEEKIVPISSHDTVQRRVYLCNICGHNCGSSSNLGVHLRRHNGQSVCECSVCGKGFPRRSDLVMHMRKHTGEKPFICPTCGRGFSRLDKLRIHTRTHTGEKPYKCPCGRAYAQVICR</sequence>
<dbReference type="PROSITE" id="PS00028">
    <property type="entry name" value="ZINC_FINGER_C2H2_1"/>
    <property type="match status" value="7"/>
</dbReference>
<reference evidence="9" key="2">
    <citation type="submission" date="2020-05" db="UniProtKB">
        <authorList>
            <consortium name="EnsemblMetazoa"/>
        </authorList>
    </citation>
    <scope>IDENTIFICATION</scope>
    <source>
        <strain evidence="9">Indian</strain>
    </source>
</reference>
<keyword evidence="2" id="KW-0479">Metal-binding</keyword>
<evidence type="ECO:0000256" key="4">
    <source>
        <dbReference type="ARBA" id="ARBA00022771"/>
    </source>
</evidence>
<dbReference type="Gene3D" id="3.30.160.60">
    <property type="entry name" value="Classic Zinc Finger"/>
    <property type="match status" value="6"/>
</dbReference>
<dbReference type="VEuPathDB" id="VectorBase:ASTE008809"/>
<proteinExistence type="predicted"/>
<dbReference type="SUPFAM" id="SSF57716">
    <property type="entry name" value="Glucocorticoid receptor-like (DNA-binding domain)"/>
    <property type="match status" value="1"/>
</dbReference>
<evidence type="ECO:0000256" key="3">
    <source>
        <dbReference type="ARBA" id="ARBA00022737"/>
    </source>
</evidence>
<dbReference type="PROSITE" id="PS50157">
    <property type="entry name" value="ZINC_FINGER_C2H2_2"/>
    <property type="match status" value="6"/>
</dbReference>
<dbReference type="InterPro" id="IPR036236">
    <property type="entry name" value="Znf_C2H2_sf"/>
</dbReference>
<dbReference type="Pfam" id="PF00096">
    <property type="entry name" value="zf-C2H2"/>
    <property type="match status" value="4"/>
</dbReference>
<dbReference type="Pfam" id="PF07776">
    <property type="entry name" value="zf-AD"/>
    <property type="match status" value="1"/>
</dbReference>
<dbReference type="GO" id="GO:0003677">
    <property type="term" value="F:DNA binding"/>
    <property type="evidence" value="ECO:0007669"/>
    <property type="project" value="UniProtKB-KW"/>
</dbReference>
<dbReference type="STRING" id="30069.A0A182Y964"/>
<comment type="subcellular location">
    <subcellularLocation>
        <location evidence="1">Nucleus</location>
    </subcellularLocation>
</comment>
<evidence type="ECO:0000256" key="8">
    <source>
        <dbReference type="SAM" id="MobiDB-lite"/>
    </source>
</evidence>
<dbReference type="GO" id="GO:0000122">
    <property type="term" value="P:negative regulation of transcription by RNA polymerase II"/>
    <property type="evidence" value="ECO:0007669"/>
    <property type="project" value="UniProtKB-ARBA"/>
</dbReference>
<dbReference type="Gene3D" id="3.40.1800.20">
    <property type="match status" value="1"/>
</dbReference>
<dbReference type="FunFam" id="3.30.160.60:FF:001465">
    <property type="entry name" value="Zinc finger protein 560"/>
    <property type="match status" value="1"/>
</dbReference>
<keyword evidence="5" id="KW-0862">Zinc</keyword>
<dbReference type="GO" id="GO:0005634">
    <property type="term" value="C:nucleus"/>
    <property type="evidence" value="ECO:0007669"/>
    <property type="project" value="UniProtKB-SubCell"/>
</dbReference>
<dbReference type="OMA" id="VEYIVCD"/>
<feature type="region of interest" description="Disordered" evidence="8">
    <location>
        <begin position="126"/>
        <end position="164"/>
    </location>
</feature>
<keyword evidence="3" id="KW-0677">Repeat</keyword>
<dbReference type="Proteomes" id="UP000076408">
    <property type="component" value="Unassembled WGS sequence"/>
</dbReference>
<evidence type="ECO:0000256" key="1">
    <source>
        <dbReference type="ARBA" id="ARBA00004123"/>
    </source>
</evidence>
<evidence type="ECO:0000256" key="7">
    <source>
        <dbReference type="ARBA" id="ARBA00023242"/>
    </source>
</evidence>
<keyword evidence="7" id="KW-0539">Nucleus</keyword>
<name>A0A182Y964_ANOST</name>
<dbReference type="PANTHER" id="PTHR24394">
    <property type="entry name" value="ZINC FINGER PROTEIN"/>
    <property type="match status" value="1"/>
</dbReference>
<accession>A0A182Y964</accession>
<feature type="region of interest" description="Disordered" evidence="8">
    <location>
        <begin position="280"/>
        <end position="312"/>
    </location>
</feature>
<dbReference type="VEuPathDB" id="VectorBase:ASTEI20_043884"/>